<dbReference type="FunFam" id="3.40.50.920:FF:000003">
    <property type="entry name" value="Transketolase"/>
    <property type="match status" value="1"/>
</dbReference>
<dbReference type="InterPro" id="IPR005475">
    <property type="entry name" value="Transketolase-like_Pyr-bd"/>
</dbReference>
<feature type="binding site" evidence="18">
    <location>
        <position position="188"/>
    </location>
    <ligand>
        <name>Mg(2+)</name>
        <dbReference type="ChEBI" id="CHEBI:18420"/>
    </ligand>
</feature>
<comment type="cofactor">
    <cofactor evidence="18">
        <name>Mg(2+)</name>
        <dbReference type="ChEBI" id="CHEBI:18420"/>
    </cofactor>
    <text evidence="18">Binds 1 Mg(2+) ion per subunit. Can also utilize other divalent metal cations, such as Ca(2+), Mn(2+) and Co(2+).</text>
</comment>
<feature type="binding site" evidence="18">
    <location>
        <position position="156"/>
    </location>
    <ligand>
        <name>Mg(2+)</name>
        <dbReference type="ChEBI" id="CHEBI:18420"/>
    </ligand>
</feature>
<feature type="binding site" evidence="17">
    <location>
        <position position="186"/>
    </location>
    <ligand>
        <name>thiamine diphosphate</name>
        <dbReference type="ChEBI" id="CHEBI:58937"/>
    </ligand>
</feature>
<comment type="cofactor">
    <cofactor evidence="3">
        <name>Co(2+)</name>
        <dbReference type="ChEBI" id="CHEBI:48828"/>
    </cofactor>
</comment>
<dbReference type="EMBL" id="JAAEEH010000018">
    <property type="protein sequence ID" value="NDL67632.1"/>
    <property type="molecule type" value="Genomic_DNA"/>
</dbReference>
<dbReference type="InterPro" id="IPR005474">
    <property type="entry name" value="Transketolase_N"/>
</dbReference>
<dbReference type="InterPro" id="IPR049557">
    <property type="entry name" value="Transketolase_CS"/>
</dbReference>
<dbReference type="FunFam" id="3.40.50.970:FF:000045">
    <property type="entry name" value="Transketolase"/>
    <property type="match status" value="1"/>
</dbReference>
<dbReference type="InterPro" id="IPR005478">
    <property type="entry name" value="Transketolase_bac-like"/>
</dbReference>
<dbReference type="InterPro" id="IPR020826">
    <property type="entry name" value="Transketolase_BS"/>
</dbReference>
<evidence type="ECO:0000313" key="23">
    <source>
        <dbReference type="Proteomes" id="UP000461585"/>
    </source>
</evidence>
<dbReference type="RefSeq" id="WP_162370360.1">
    <property type="nucleotide sequence ID" value="NZ_JAAEEH010000018.1"/>
</dbReference>
<evidence type="ECO:0000256" key="18">
    <source>
        <dbReference type="PIRSR" id="PIRSR605478-4"/>
    </source>
</evidence>
<evidence type="ECO:0000256" key="14">
    <source>
        <dbReference type="NCBIfam" id="TIGR00232"/>
    </source>
</evidence>
<feature type="binding site" evidence="16">
    <location>
        <position position="520"/>
    </location>
    <ligand>
        <name>substrate</name>
    </ligand>
</feature>
<dbReference type="FunFam" id="3.40.50.970:FF:000004">
    <property type="entry name" value="Transketolase"/>
    <property type="match status" value="1"/>
</dbReference>
<feature type="binding site" evidence="16">
    <location>
        <position position="469"/>
    </location>
    <ligand>
        <name>substrate</name>
    </ligand>
</feature>
<evidence type="ECO:0000256" key="19">
    <source>
        <dbReference type="PIRSR" id="PIRSR605478-5"/>
    </source>
</evidence>
<evidence type="ECO:0000256" key="8">
    <source>
        <dbReference type="ARBA" id="ARBA00022679"/>
    </source>
</evidence>
<feature type="binding site" evidence="17">
    <location>
        <position position="437"/>
    </location>
    <ligand>
        <name>thiamine diphosphate</name>
        <dbReference type="ChEBI" id="CHEBI:58937"/>
    </ligand>
</feature>
<sequence length="660" mass="71204">MNKVENQTINAIRILSAEAVQKANSGHPGLPMGAAPMAYALWAKEMRHNPANPQWTNRDRFVLSAGHGSMLLYSMMHLFGYGLTIEDLQGFRQWGSQTPGHPEFGHTPGVEITTGPLGAGFTAGIGMAMAEANLAAKFNREGYPVIDHNTYILVGDGCLMEGISSEAASLAGTLGLGKVITLYDSNRITIEGSTDIAFTEDVAKRFEAYHWHVVEVEDGNDVDAIQEALRQAKAEKERPSLVIVKTEIGYGCPAKQGKASAHGEPLGVDNLKAAKGNLGWPLDKEFHVPDEVYTHMEALSAQGAAKEEEWNRLLAAYREAHPESARELEHFLSGEVDVDALDSEEFWSFEAKPNATRAVSHTVIQRLAAVVPNLFGGSADLAPSTKTIMEGRGDFNKGNPGGMNLHFGVRELAMAGIVNGIAAHGGHKPYAATFFVFSDYMKPMIRLAALMQLPVTYVLTHDSIGVGEDGPTHQPVEQLASLRSIPNLVVFRPADAKEVAAGWYHAMTNGTAPTALVLTRQNIPHYGNTGRDALKGAYVLLDSKGGTPEVILIASGSEVEFAYGAGLRLQDEGVDARVVSMPSMELFEAQTEEYKEKVLPRAVTKRVAVEAGTSFGWHKYTGLDGKIIAIDTFGASAPAKVVYEKFGITTENVYEAAKSL</sequence>
<evidence type="ECO:0000256" key="20">
    <source>
        <dbReference type="RuleBase" id="RU004996"/>
    </source>
</evidence>
<comment type="catalytic activity">
    <reaction evidence="13 20">
        <text>D-sedoheptulose 7-phosphate + D-glyceraldehyde 3-phosphate = aldehydo-D-ribose 5-phosphate + D-xylulose 5-phosphate</text>
        <dbReference type="Rhea" id="RHEA:10508"/>
        <dbReference type="ChEBI" id="CHEBI:57483"/>
        <dbReference type="ChEBI" id="CHEBI:57737"/>
        <dbReference type="ChEBI" id="CHEBI:58273"/>
        <dbReference type="ChEBI" id="CHEBI:59776"/>
        <dbReference type="EC" id="2.2.1.1"/>
    </reaction>
</comment>
<dbReference type="InterPro" id="IPR009014">
    <property type="entry name" value="Transketo_C/PFOR_II"/>
</dbReference>
<evidence type="ECO:0000256" key="13">
    <source>
        <dbReference type="ARBA" id="ARBA00049473"/>
    </source>
</evidence>
<evidence type="ECO:0000256" key="12">
    <source>
        <dbReference type="ARBA" id="ARBA00023052"/>
    </source>
</evidence>
<comment type="caution">
    <text evidence="22">The sequence shown here is derived from an EMBL/GenBank/DDBJ whole genome shotgun (WGS) entry which is preliminary data.</text>
</comment>
<dbReference type="Pfam" id="PF00456">
    <property type="entry name" value="Transketolase_N"/>
    <property type="match status" value="1"/>
</dbReference>
<feature type="site" description="Important for catalytic activity" evidence="19">
    <location>
        <position position="262"/>
    </location>
</feature>
<evidence type="ECO:0000256" key="5">
    <source>
        <dbReference type="ARBA" id="ARBA00007131"/>
    </source>
</evidence>
<reference evidence="22 23" key="1">
    <citation type="submission" date="2020-01" db="EMBL/GenBank/DDBJ databases">
        <title>Anaeroalcalibacter tamaniensis gen. nov., sp. nov., moderately halophilic strictly anaerobic fermenter bacterium from mud volcano of Taman peninsula.</title>
        <authorList>
            <person name="Frolova A."/>
            <person name="Merkel A.Y."/>
            <person name="Slobodkin A.I."/>
        </authorList>
    </citation>
    <scope>NUCLEOTIDE SEQUENCE [LARGE SCALE GENOMIC DNA]</scope>
    <source>
        <strain evidence="22 23">F-3ap</strain>
    </source>
</reference>
<feature type="binding site" evidence="17">
    <location>
        <begin position="115"/>
        <end position="117"/>
    </location>
    <ligand>
        <name>thiamine diphosphate</name>
        <dbReference type="ChEBI" id="CHEBI:58937"/>
    </ligand>
</feature>
<dbReference type="PROSITE" id="PS00802">
    <property type="entry name" value="TRANSKETOLASE_2"/>
    <property type="match status" value="1"/>
</dbReference>
<dbReference type="InterPro" id="IPR033247">
    <property type="entry name" value="Transketolase_fam"/>
</dbReference>
<feature type="binding site" evidence="16">
    <location>
        <position position="262"/>
    </location>
    <ligand>
        <name>substrate</name>
    </ligand>
</feature>
<organism evidence="22 23">
    <name type="scientific">Anaerotalea alkaliphila</name>
    <dbReference type="NCBI Taxonomy" id="2662126"/>
    <lineage>
        <taxon>Bacteria</taxon>
        <taxon>Bacillati</taxon>
        <taxon>Bacillota</taxon>
        <taxon>Clostridia</taxon>
        <taxon>Eubacteriales</taxon>
        <taxon>Anaerotalea</taxon>
    </lineage>
</organism>
<comment type="subunit">
    <text evidence="6 20">Homodimer.</text>
</comment>
<evidence type="ECO:0000256" key="16">
    <source>
        <dbReference type="PIRSR" id="PIRSR605478-2"/>
    </source>
</evidence>
<comment type="function">
    <text evidence="4 20">Catalyzes the transfer of a two-carbon ketol group from a ketose donor to an aldose acceptor, via a covalent intermediate with the cofactor thiamine pyrophosphate.</text>
</comment>
<keyword evidence="10 20" id="KW-0106">Calcium</keyword>
<evidence type="ECO:0000256" key="9">
    <source>
        <dbReference type="ARBA" id="ARBA00022723"/>
    </source>
</evidence>
<dbReference type="GO" id="GO:0005829">
    <property type="term" value="C:cytosol"/>
    <property type="evidence" value="ECO:0007669"/>
    <property type="project" value="TreeGrafter"/>
</dbReference>
<dbReference type="PROSITE" id="PS00801">
    <property type="entry name" value="TRANSKETOLASE_1"/>
    <property type="match status" value="1"/>
</dbReference>
<protein>
    <recommendedName>
        <fullName evidence="7 14">Transketolase</fullName>
        <ecNumber evidence="7 14">2.2.1.1</ecNumber>
    </recommendedName>
</protein>
<accession>A0A7X5HVX1</accession>
<feature type="site" description="Important for catalytic activity" evidence="19">
    <location>
        <position position="27"/>
    </location>
</feature>
<feature type="binding site" evidence="16">
    <location>
        <position position="384"/>
    </location>
    <ligand>
        <name>substrate</name>
    </ligand>
</feature>
<evidence type="ECO:0000256" key="3">
    <source>
        <dbReference type="ARBA" id="ARBA00001941"/>
    </source>
</evidence>
<evidence type="ECO:0000256" key="10">
    <source>
        <dbReference type="ARBA" id="ARBA00022837"/>
    </source>
</evidence>
<dbReference type="Pfam" id="PF22613">
    <property type="entry name" value="Transketolase_C_1"/>
    <property type="match status" value="1"/>
</dbReference>
<feature type="binding site" evidence="16">
    <location>
        <position position="357"/>
    </location>
    <ligand>
        <name>substrate</name>
    </ligand>
</feature>
<dbReference type="Gene3D" id="3.40.50.920">
    <property type="match status" value="1"/>
</dbReference>
<evidence type="ECO:0000259" key="21">
    <source>
        <dbReference type="SMART" id="SM00861"/>
    </source>
</evidence>
<comment type="cofactor">
    <cofactor evidence="20">
        <name>Mg(2+)</name>
        <dbReference type="ChEBI" id="CHEBI:18420"/>
    </cofactor>
    <cofactor evidence="20">
        <name>Ca(2+)</name>
        <dbReference type="ChEBI" id="CHEBI:29108"/>
    </cofactor>
    <cofactor evidence="20">
        <name>Mn(2+)</name>
        <dbReference type="ChEBI" id="CHEBI:29035"/>
    </cofactor>
    <cofactor evidence="20">
        <name>Co(2+)</name>
        <dbReference type="ChEBI" id="CHEBI:48828"/>
    </cofactor>
    <text evidence="20">Binds 1 Mg(2+) ion per subunit. Can also utilize other divalent metal cations, such as Ca(2+), Mn(2+) and Co(2+).</text>
</comment>
<feature type="binding site" evidence="18">
    <location>
        <position position="186"/>
    </location>
    <ligand>
        <name>Mg(2+)</name>
        <dbReference type="ChEBI" id="CHEBI:18420"/>
    </ligand>
</feature>
<dbReference type="CDD" id="cd07033">
    <property type="entry name" value="TPP_PYR_DXS_TK_like"/>
    <property type="match status" value="1"/>
</dbReference>
<evidence type="ECO:0000256" key="7">
    <source>
        <dbReference type="ARBA" id="ARBA00013152"/>
    </source>
</evidence>
<dbReference type="Gene3D" id="3.40.50.970">
    <property type="match status" value="2"/>
</dbReference>
<feature type="domain" description="Transketolase-like pyrimidine-binding" evidence="21">
    <location>
        <begin position="354"/>
        <end position="525"/>
    </location>
</feature>
<dbReference type="GO" id="GO:0006098">
    <property type="term" value="P:pentose-phosphate shunt"/>
    <property type="evidence" value="ECO:0007669"/>
    <property type="project" value="TreeGrafter"/>
</dbReference>
<dbReference type="Pfam" id="PF02779">
    <property type="entry name" value="Transket_pyr"/>
    <property type="match status" value="1"/>
</dbReference>
<feature type="binding site" evidence="16">
    <location>
        <position position="461"/>
    </location>
    <ligand>
        <name>substrate</name>
    </ligand>
</feature>
<feature type="active site" description="Proton donor" evidence="15">
    <location>
        <position position="411"/>
    </location>
</feature>
<dbReference type="InterPro" id="IPR055152">
    <property type="entry name" value="Transketolase-like_C_2"/>
</dbReference>
<evidence type="ECO:0000256" key="11">
    <source>
        <dbReference type="ARBA" id="ARBA00022842"/>
    </source>
</evidence>
<feature type="binding site" evidence="17">
    <location>
        <position position="67"/>
    </location>
    <ligand>
        <name>thiamine diphosphate</name>
        <dbReference type="ChEBI" id="CHEBI:58937"/>
    </ligand>
</feature>
<keyword evidence="23" id="KW-1185">Reference proteome</keyword>
<evidence type="ECO:0000313" key="22">
    <source>
        <dbReference type="EMBL" id="NDL67632.1"/>
    </source>
</evidence>
<evidence type="ECO:0000256" key="1">
    <source>
        <dbReference type="ARBA" id="ARBA00001913"/>
    </source>
</evidence>
<dbReference type="InterPro" id="IPR029061">
    <property type="entry name" value="THDP-binding"/>
</dbReference>
<dbReference type="SMART" id="SM00861">
    <property type="entry name" value="Transket_pyr"/>
    <property type="match status" value="1"/>
</dbReference>
<dbReference type="GO" id="GO:0004802">
    <property type="term" value="F:transketolase activity"/>
    <property type="evidence" value="ECO:0007669"/>
    <property type="project" value="UniProtKB-UniRule"/>
</dbReference>
<keyword evidence="11 18" id="KW-0460">Magnesium</keyword>
<dbReference type="AlphaFoldDB" id="A0A7X5HVX1"/>
<comment type="cofactor">
    <cofactor evidence="2">
        <name>Mn(2+)</name>
        <dbReference type="ChEBI" id="CHEBI:29035"/>
    </cofactor>
</comment>
<dbReference type="SUPFAM" id="SSF52518">
    <property type="entry name" value="Thiamin diphosphate-binding fold (THDP-binding)"/>
    <property type="match status" value="2"/>
</dbReference>
<dbReference type="SUPFAM" id="SSF52922">
    <property type="entry name" value="TK C-terminal domain-like"/>
    <property type="match status" value="1"/>
</dbReference>
<dbReference type="PANTHER" id="PTHR43522">
    <property type="entry name" value="TRANSKETOLASE"/>
    <property type="match status" value="1"/>
</dbReference>
<dbReference type="Proteomes" id="UP000461585">
    <property type="component" value="Unassembled WGS sequence"/>
</dbReference>
<evidence type="ECO:0000256" key="4">
    <source>
        <dbReference type="ARBA" id="ARBA00002931"/>
    </source>
</evidence>
<dbReference type="EC" id="2.2.1.1" evidence="7 14"/>
<keyword evidence="9 18" id="KW-0479">Metal-binding</keyword>
<dbReference type="PANTHER" id="PTHR43522:SF2">
    <property type="entry name" value="TRANSKETOLASE 1-RELATED"/>
    <property type="match status" value="1"/>
</dbReference>
<dbReference type="GO" id="GO:0046872">
    <property type="term" value="F:metal ion binding"/>
    <property type="evidence" value="ECO:0007669"/>
    <property type="project" value="UniProtKB-KW"/>
</dbReference>
<feature type="binding site" evidence="17">
    <location>
        <position position="262"/>
    </location>
    <ligand>
        <name>thiamine diphosphate</name>
        <dbReference type="ChEBI" id="CHEBI:58937"/>
    </ligand>
</feature>
<name>A0A7X5HVX1_9FIRM</name>
<comment type="cofactor">
    <cofactor evidence="17">
        <name>thiamine diphosphate</name>
        <dbReference type="ChEBI" id="CHEBI:58937"/>
    </cofactor>
    <text evidence="17">Binds 1 thiamine pyrophosphate per subunit. During the reaction, the substrate forms a covalent intermediate with the cofactor.</text>
</comment>
<feature type="binding site" evidence="16">
    <location>
        <position position="27"/>
    </location>
    <ligand>
        <name>substrate</name>
    </ligand>
</feature>
<feature type="binding site" evidence="17">
    <location>
        <position position="157"/>
    </location>
    <ligand>
        <name>thiamine diphosphate</name>
        <dbReference type="ChEBI" id="CHEBI:58937"/>
    </ligand>
</feature>
<feature type="binding site" evidence="16">
    <location>
        <position position="473"/>
    </location>
    <ligand>
        <name>substrate</name>
    </ligand>
</feature>
<evidence type="ECO:0000256" key="6">
    <source>
        <dbReference type="ARBA" id="ARBA00011738"/>
    </source>
</evidence>
<evidence type="ECO:0000256" key="17">
    <source>
        <dbReference type="PIRSR" id="PIRSR605478-3"/>
    </source>
</evidence>
<keyword evidence="8 20" id="KW-0808">Transferase</keyword>
<comment type="cofactor">
    <cofactor evidence="1">
        <name>Ca(2+)</name>
        <dbReference type="ChEBI" id="CHEBI:29108"/>
    </cofactor>
</comment>
<dbReference type="NCBIfam" id="TIGR00232">
    <property type="entry name" value="tktlase_bact"/>
    <property type="match status" value="1"/>
</dbReference>
<proteinExistence type="inferred from homology"/>
<dbReference type="CDD" id="cd02012">
    <property type="entry name" value="TPP_TK"/>
    <property type="match status" value="1"/>
</dbReference>
<evidence type="ECO:0000256" key="15">
    <source>
        <dbReference type="PIRSR" id="PIRSR605478-1"/>
    </source>
</evidence>
<comment type="similarity">
    <text evidence="5 20">Belongs to the transketolase family.</text>
</comment>
<gene>
    <name evidence="22" type="primary">tkt</name>
    <name evidence="22" type="ORF">GXN74_07730</name>
</gene>
<evidence type="ECO:0000256" key="2">
    <source>
        <dbReference type="ARBA" id="ARBA00001936"/>
    </source>
</evidence>
<keyword evidence="12 17" id="KW-0786">Thiamine pyrophosphate</keyword>